<name>A0A0G1FPD6_9BACT</name>
<feature type="transmembrane region" description="Helical" evidence="1">
    <location>
        <begin position="240"/>
        <end position="262"/>
    </location>
</feature>
<comment type="caution">
    <text evidence="2">The sequence shown here is derived from an EMBL/GenBank/DDBJ whole genome shotgun (WGS) entry which is preliminary data.</text>
</comment>
<feature type="transmembrane region" description="Helical" evidence="1">
    <location>
        <begin position="197"/>
        <end position="219"/>
    </location>
</feature>
<evidence type="ECO:0000256" key="1">
    <source>
        <dbReference type="SAM" id="Phobius"/>
    </source>
</evidence>
<accession>A0A0G1FPD6</accession>
<evidence type="ECO:0000313" key="2">
    <source>
        <dbReference type="EMBL" id="KKS96891.1"/>
    </source>
</evidence>
<dbReference type="STRING" id="1618578.UV74_C0013G0013"/>
<organism evidence="2 3">
    <name type="scientific">Candidatus Woesebacteria bacterium GW2011_GWB1_43_14</name>
    <dbReference type="NCBI Taxonomy" id="1618578"/>
    <lineage>
        <taxon>Bacteria</taxon>
        <taxon>Candidatus Woeseibacteriota</taxon>
    </lineage>
</organism>
<keyword evidence="1" id="KW-0812">Transmembrane</keyword>
<reference evidence="2 3" key="1">
    <citation type="journal article" date="2015" name="Nature">
        <title>rRNA introns, odd ribosomes, and small enigmatic genomes across a large radiation of phyla.</title>
        <authorList>
            <person name="Brown C.T."/>
            <person name="Hug L.A."/>
            <person name="Thomas B.C."/>
            <person name="Sharon I."/>
            <person name="Castelle C.J."/>
            <person name="Singh A."/>
            <person name="Wilkins M.J."/>
            <person name="Williams K.H."/>
            <person name="Banfield J.F."/>
        </authorList>
    </citation>
    <scope>NUCLEOTIDE SEQUENCE [LARGE SCALE GENOMIC DNA]</scope>
</reference>
<keyword evidence="1" id="KW-1133">Transmembrane helix</keyword>
<proteinExistence type="predicted"/>
<evidence type="ECO:0000313" key="3">
    <source>
        <dbReference type="Proteomes" id="UP000034090"/>
    </source>
</evidence>
<dbReference type="EMBL" id="LCFQ01000013">
    <property type="protein sequence ID" value="KKS96891.1"/>
    <property type="molecule type" value="Genomic_DNA"/>
</dbReference>
<gene>
    <name evidence="2" type="ORF">UV74_C0013G0013</name>
</gene>
<protein>
    <submittedName>
        <fullName evidence="2">Uncharacterized protein</fullName>
    </submittedName>
</protein>
<dbReference type="AlphaFoldDB" id="A0A0G1FPD6"/>
<keyword evidence="1" id="KW-0472">Membrane</keyword>
<dbReference type="Proteomes" id="UP000034090">
    <property type="component" value="Unassembled WGS sequence"/>
</dbReference>
<sequence length="264" mass="27894">MINKLTTSILKAKLPQVILISFVIFLNANPVSAQIDASGVAFSLPIDFEVSQGDLLCESDSNYKLCDFEYSADMFGVVVDAPAAEFESRGLENAKLIITKDKALVRATAINGPIEIGDLVTSSEIVGLAQLATRNGYVLGTALEAFTPDNPEDTGEILVSLNIHPSTGLGSSGTNLVAALSQGLASPLFEPLSSLRYILAAMMVLISFTLGFVFFGRVAKTGVEAIGRNPLAGRMIQLSVIFNILVTIAILLAGLGIAYLILVL</sequence>